<evidence type="ECO:0000313" key="9">
    <source>
        <dbReference type="Proteomes" id="UP000282818"/>
    </source>
</evidence>
<organism evidence="8 9">
    <name type="scientific">Neptunomonas marina</name>
    <dbReference type="NCBI Taxonomy" id="1815562"/>
    <lineage>
        <taxon>Bacteria</taxon>
        <taxon>Pseudomonadati</taxon>
        <taxon>Pseudomonadota</taxon>
        <taxon>Gammaproteobacteria</taxon>
        <taxon>Oceanospirillales</taxon>
        <taxon>Oceanospirillaceae</taxon>
        <taxon>Neptunomonas</taxon>
    </lineage>
</organism>
<comment type="subcellular location">
    <subcellularLocation>
        <location evidence="1">Cell membrane</location>
        <topology evidence="1">Multi-pass membrane protein</topology>
    </subcellularLocation>
</comment>
<dbReference type="GO" id="GO:0042970">
    <property type="term" value="F:homoserine transmembrane transporter activity"/>
    <property type="evidence" value="ECO:0007669"/>
    <property type="project" value="TreeGrafter"/>
</dbReference>
<evidence type="ECO:0000256" key="3">
    <source>
        <dbReference type="ARBA" id="ARBA00022475"/>
    </source>
</evidence>
<dbReference type="AlphaFoldDB" id="A0A437Q4J9"/>
<evidence type="ECO:0000256" key="5">
    <source>
        <dbReference type="ARBA" id="ARBA00022989"/>
    </source>
</evidence>
<feature type="transmembrane region" description="Helical" evidence="7">
    <location>
        <begin position="112"/>
        <end position="133"/>
    </location>
</feature>
<dbReference type="PANTHER" id="PTHR30086">
    <property type="entry name" value="ARGININE EXPORTER PROTEIN ARGO"/>
    <property type="match status" value="1"/>
</dbReference>
<feature type="transmembrane region" description="Helical" evidence="7">
    <location>
        <begin position="6"/>
        <end position="25"/>
    </location>
</feature>
<sequence length="204" mass="21710">MLTAEFLITSLVVVLIPGTGVLYTLSTGLFLGVRASCFAAIGCTVGIVPALLASIFGLAALLHTSATAFQFVKFAGVAYLLFMAWSMWRASDGFGLGEAPAASLLSIASKGFFINILNPKLTLFFLAFLPQFMPASSTTPVLDMSLLGLVFMGMTLAVFLLYGALAHYVSRWLLRSEKVARTMQRGFAASFAALGVKLAMSERA</sequence>
<keyword evidence="9" id="KW-1185">Reference proteome</keyword>
<evidence type="ECO:0000256" key="4">
    <source>
        <dbReference type="ARBA" id="ARBA00022692"/>
    </source>
</evidence>
<dbReference type="PIRSF" id="PIRSF006324">
    <property type="entry name" value="LeuE"/>
    <property type="match status" value="1"/>
</dbReference>
<gene>
    <name evidence="8" type="ORF">EOE65_16010</name>
</gene>
<evidence type="ECO:0000256" key="6">
    <source>
        <dbReference type="ARBA" id="ARBA00023136"/>
    </source>
</evidence>
<dbReference type="Pfam" id="PF01810">
    <property type="entry name" value="LysE"/>
    <property type="match status" value="1"/>
</dbReference>
<dbReference type="RefSeq" id="WP_127695585.1">
    <property type="nucleotide sequence ID" value="NZ_SACQ01000009.1"/>
</dbReference>
<dbReference type="GO" id="GO:0005886">
    <property type="term" value="C:plasma membrane"/>
    <property type="evidence" value="ECO:0007669"/>
    <property type="project" value="UniProtKB-SubCell"/>
</dbReference>
<reference evidence="8 9" key="1">
    <citation type="submission" date="2019-01" db="EMBL/GenBank/DDBJ databases">
        <authorList>
            <person name="Chen W.-M."/>
        </authorList>
    </citation>
    <scope>NUCLEOTIDE SEQUENCE [LARGE SCALE GENOMIC DNA]</scope>
    <source>
        <strain evidence="8 9">HPM-16</strain>
    </source>
</reference>
<comment type="caution">
    <text evidence="8">The sequence shown here is derived from an EMBL/GenBank/DDBJ whole genome shotgun (WGS) entry which is preliminary data.</text>
</comment>
<dbReference type="Proteomes" id="UP000282818">
    <property type="component" value="Unassembled WGS sequence"/>
</dbReference>
<keyword evidence="5 7" id="KW-1133">Transmembrane helix</keyword>
<keyword evidence="3" id="KW-1003">Cell membrane</keyword>
<keyword evidence="6 7" id="KW-0472">Membrane</keyword>
<proteinExistence type="inferred from homology"/>
<comment type="similarity">
    <text evidence="2">Belongs to the Rht family.</text>
</comment>
<keyword evidence="4 7" id="KW-0812">Transmembrane</keyword>
<name>A0A437Q4J9_9GAMM</name>
<feature type="transmembrane region" description="Helical" evidence="7">
    <location>
        <begin position="37"/>
        <end position="62"/>
    </location>
</feature>
<feature type="transmembrane region" description="Helical" evidence="7">
    <location>
        <begin position="145"/>
        <end position="169"/>
    </location>
</feature>
<dbReference type="PANTHER" id="PTHR30086:SF14">
    <property type="entry name" value="HOMOSERINE_HOMOSERINE LACTONE EFFLUX PROTEIN"/>
    <property type="match status" value="1"/>
</dbReference>
<evidence type="ECO:0000313" key="8">
    <source>
        <dbReference type="EMBL" id="RVU29446.1"/>
    </source>
</evidence>
<dbReference type="EMBL" id="SACQ01000009">
    <property type="protein sequence ID" value="RVU29446.1"/>
    <property type="molecule type" value="Genomic_DNA"/>
</dbReference>
<feature type="transmembrane region" description="Helical" evidence="7">
    <location>
        <begin position="68"/>
        <end position="88"/>
    </location>
</feature>
<evidence type="ECO:0000256" key="2">
    <source>
        <dbReference type="ARBA" id="ARBA00007928"/>
    </source>
</evidence>
<accession>A0A437Q4J9</accession>
<protein>
    <submittedName>
        <fullName evidence="8">LysE family translocator</fullName>
    </submittedName>
</protein>
<evidence type="ECO:0000256" key="1">
    <source>
        <dbReference type="ARBA" id="ARBA00004651"/>
    </source>
</evidence>
<dbReference type="InterPro" id="IPR001123">
    <property type="entry name" value="LeuE-type"/>
</dbReference>
<evidence type="ECO:0000256" key="7">
    <source>
        <dbReference type="SAM" id="Phobius"/>
    </source>
</evidence>